<comment type="caution">
    <text evidence="3">The sequence shown here is derived from an EMBL/GenBank/DDBJ whole genome shotgun (WGS) entry which is preliminary data.</text>
</comment>
<dbReference type="PANTHER" id="PTHR34223">
    <property type="entry name" value="OS11G0201299 PROTEIN"/>
    <property type="match status" value="1"/>
</dbReference>
<dbReference type="AlphaFoldDB" id="A0AAE1N5S1"/>
<organism evidence="3 4">
    <name type="scientific">Acacia crassicarpa</name>
    <name type="common">northern wattle</name>
    <dbReference type="NCBI Taxonomy" id="499986"/>
    <lineage>
        <taxon>Eukaryota</taxon>
        <taxon>Viridiplantae</taxon>
        <taxon>Streptophyta</taxon>
        <taxon>Embryophyta</taxon>
        <taxon>Tracheophyta</taxon>
        <taxon>Spermatophyta</taxon>
        <taxon>Magnoliopsida</taxon>
        <taxon>eudicotyledons</taxon>
        <taxon>Gunneridae</taxon>
        <taxon>Pentapetalae</taxon>
        <taxon>rosids</taxon>
        <taxon>fabids</taxon>
        <taxon>Fabales</taxon>
        <taxon>Fabaceae</taxon>
        <taxon>Caesalpinioideae</taxon>
        <taxon>mimosoid clade</taxon>
        <taxon>Acacieae</taxon>
        <taxon>Acacia</taxon>
    </lineage>
</organism>
<dbReference type="PANTHER" id="PTHR34223:SF83">
    <property type="entry name" value="F-BOX DOMAIN-CONTAINING PROTEIN"/>
    <property type="match status" value="1"/>
</dbReference>
<dbReference type="Proteomes" id="UP001293593">
    <property type="component" value="Unassembled WGS sequence"/>
</dbReference>
<feature type="domain" description="F-box" evidence="2">
    <location>
        <begin position="20"/>
        <end position="68"/>
    </location>
</feature>
<dbReference type="SUPFAM" id="SSF52058">
    <property type="entry name" value="L domain-like"/>
    <property type="match status" value="1"/>
</dbReference>
<gene>
    <name evidence="3" type="ORF">QN277_000278</name>
</gene>
<dbReference type="InterPro" id="IPR036047">
    <property type="entry name" value="F-box-like_dom_sf"/>
</dbReference>
<accession>A0AAE1N5S1</accession>
<dbReference type="EMBL" id="JAWXYG010000001">
    <property type="protein sequence ID" value="KAK4283317.1"/>
    <property type="molecule type" value="Genomic_DNA"/>
</dbReference>
<dbReference type="InterPro" id="IPR001810">
    <property type="entry name" value="F-box_dom"/>
</dbReference>
<feature type="region of interest" description="Disordered" evidence="1">
    <location>
        <begin position="1"/>
        <end position="22"/>
    </location>
</feature>
<dbReference type="InterPro" id="IPR053197">
    <property type="entry name" value="F-box_SCFL_complex_component"/>
</dbReference>
<evidence type="ECO:0000259" key="2">
    <source>
        <dbReference type="PROSITE" id="PS50181"/>
    </source>
</evidence>
<dbReference type="Pfam" id="PF00646">
    <property type="entry name" value="F-box"/>
    <property type="match status" value="1"/>
</dbReference>
<dbReference type="SUPFAM" id="SSF81383">
    <property type="entry name" value="F-box domain"/>
    <property type="match status" value="1"/>
</dbReference>
<proteinExistence type="predicted"/>
<keyword evidence="4" id="KW-1185">Reference proteome</keyword>
<protein>
    <recommendedName>
        <fullName evidence="2">F-box domain-containing protein</fullName>
    </recommendedName>
</protein>
<name>A0AAE1N5S1_9FABA</name>
<evidence type="ECO:0000313" key="3">
    <source>
        <dbReference type="EMBL" id="KAK4283317.1"/>
    </source>
</evidence>
<reference evidence="3" key="1">
    <citation type="submission" date="2023-10" db="EMBL/GenBank/DDBJ databases">
        <title>Chromosome-level genome of the transformable northern wattle, Acacia crassicarpa.</title>
        <authorList>
            <person name="Massaro I."/>
            <person name="Sinha N.R."/>
            <person name="Poethig S."/>
            <person name="Leichty A.R."/>
        </authorList>
    </citation>
    <scope>NUCLEOTIDE SEQUENCE</scope>
    <source>
        <strain evidence="3">Acra3RX</strain>
        <tissue evidence="3">Leaf</tissue>
    </source>
</reference>
<evidence type="ECO:0000313" key="4">
    <source>
        <dbReference type="Proteomes" id="UP001293593"/>
    </source>
</evidence>
<dbReference type="Gene3D" id="1.20.1280.50">
    <property type="match status" value="1"/>
</dbReference>
<dbReference type="PROSITE" id="PS50181">
    <property type="entry name" value="FBOX"/>
    <property type="match status" value="1"/>
</dbReference>
<dbReference type="SMART" id="SM00256">
    <property type="entry name" value="FBOX"/>
    <property type="match status" value="1"/>
</dbReference>
<feature type="compositionally biased region" description="Basic residues" evidence="1">
    <location>
        <begin position="1"/>
        <end position="19"/>
    </location>
</feature>
<evidence type="ECO:0000256" key="1">
    <source>
        <dbReference type="SAM" id="MobiDB-lite"/>
    </source>
</evidence>
<sequence length="354" mass="41243">MGLKRRKLSTKKTKKKLKPRNSLSNLPDEILHHILSFLKLRDIARLRVLSKKFQTLSATAPSFCFSERRPSFWFSKPRFRHRRNCSCAHVFNFMNTLPQHRSHSLKIKRISFKSFCDKGEHSSLHDHWINNLFQTFHVEQLSLNYQLPSIFTSLPKFQSLKLLKLEMNRVIMVKLPEMKLTSLETLHIMFFATEDPVGEWVSQSFPALKSLFLSEINVSWLSKKLLDLEIRSSCLEALSIQNCCSLKPVRIITENLRTLSYVTCPCVRCHHNDDIVDFRYDDSVFEISAPNLRRLSWQGYAPRLCYDARTFQSLQVASFTKLSLQNLNLTIQLFEATRRATSLHTDTGMIKVSS</sequence>